<dbReference type="GeneID" id="89923673"/>
<dbReference type="InterPro" id="IPR029058">
    <property type="entry name" value="AB_hydrolase_fold"/>
</dbReference>
<dbReference type="PANTHER" id="PTHR31591">
    <property type="entry name" value="UPF0613 PROTEIN PB24D3.06C"/>
    <property type="match status" value="1"/>
</dbReference>
<protein>
    <recommendedName>
        <fullName evidence="3">DUF1749-domain-containing protein</fullName>
    </recommendedName>
</protein>
<dbReference type="Pfam" id="PF08538">
    <property type="entry name" value="DUF1749"/>
    <property type="match status" value="1"/>
</dbReference>
<evidence type="ECO:0000313" key="1">
    <source>
        <dbReference type="EMBL" id="KAK5173645.1"/>
    </source>
</evidence>
<evidence type="ECO:0008006" key="3">
    <source>
        <dbReference type="Google" id="ProtNLM"/>
    </source>
</evidence>
<gene>
    <name evidence="1" type="ORF">LTR77_002326</name>
</gene>
<dbReference type="Proteomes" id="UP001337655">
    <property type="component" value="Unassembled WGS sequence"/>
</dbReference>
<keyword evidence="2" id="KW-1185">Reference proteome</keyword>
<proteinExistence type="predicted"/>
<organism evidence="1 2">
    <name type="scientific">Saxophila tyrrhenica</name>
    <dbReference type="NCBI Taxonomy" id="1690608"/>
    <lineage>
        <taxon>Eukaryota</taxon>
        <taxon>Fungi</taxon>
        <taxon>Dikarya</taxon>
        <taxon>Ascomycota</taxon>
        <taxon>Pezizomycotina</taxon>
        <taxon>Dothideomycetes</taxon>
        <taxon>Dothideomycetidae</taxon>
        <taxon>Mycosphaerellales</taxon>
        <taxon>Extremaceae</taxon>
        <taxon>Saxophila</taxon>
    </lineage>
</organism>
<sequence length="461" mass="50024">MDVPANLPASAHPGTLHYIPPNLSAFEPTKPLVRSANVNTLLWVGGMFDTPGSVSYPFSIAQSLGPTWTVMTALLGSSGLSWGVSSIARDAEDMAKIVAYIKELRPGGMIIIMGHSTGCQDCMEYIVGKNAEKRPAVDGIILQAPVSDREAIMNDLPEAFMHEANQLALQMCRDGKDKDAMPNRLTKQVFGRIAITARRWVDISSPGPYHEGADDYFSSDLPDKRLRGTFGKLPASTPLLILYGGADASVPEHVDKRRLVQKWMHITEGGGGSVDGLNGGVVVGATHNLNAQAETIVQDLVRRVAGFIARMEKGEIGAAAGEVIRVDSSFADYEKATTASSSSSLTTDEAEDQDFIPNAGIDPEPFLNLKKHVSWNPEPIDPADFLQLLWGQFEHKQRVQAGGVEDKGDWGTTLDSIEEGGEQRAPDEIYWEYDEQCGMQEGIFADDVDASFGSESTLIEW</sequence>
<dbReference type="EMBL" id="JAVRRT010000003">
    <property type="protein sequence ID" value="KAK5173645.1"/>
    <property type="molecule type" value="Genomic_DNA"/>
</dbReference>
<dbReference type="Gene3D" id="3.40.50.1820">
    <property type="entry name" value="alpha/beta hydrolase"/>
    <property type="match status" value="1"/>
</dbReference>
<dbReference type="InterPro" id="IPR013744">
    <property type="entry name" value="SidJ"/>
</dbReference>
<reference evidence="1 2" key="1">
    <citation type="submission" date="2023-08" db="EMBL/GenBank/DDBJ databases">
        <title>Black Yeasts Isolated from many extreme environments.</title>
        <authorList>
            <person name="Coleine C."/>
            <person name="Stajich J.E."/>
            <person name="Selbmann L."/>
        </authorList>
    </citation>
    <scope>NUCLEOTIDE SEQUENCE [LARGE SCALE GENOMIC DNA]</scope>
    <source>
        <strain evidence="1 2">CCFEE 5935</strain>
    </source>
</reference>
<dbReference type="RefSeq" id="XP_064662340.1">
    <property type="nucleotide sequence ID" value="XM_064799585.1"/>
</dbReference>
<dbReference type="PANTHER" id="PTHR31591:SF7">
    <property type="entry name" value="DUF1749-DOMAIN-CONTAINING PROTEIN"/>
    <property type="match status" value="1"/>
</dbReference>
<comment type="caution">
    <text evidence="1">The sequence shown here is derived from an EMBL/GenBank/DDBJ whole genome shotgun (WGS) entry which is preliminary data.</text>
</comment>
<accession>A0AAV9PIV6</accession>
<evidence type="ECO:0000313" key="2">
    <source>
        <dbReference type="Proteomes" id="UP001337655"/>
    </source>
</evidence>
<dbReference type="AlphaFoldDB" id="A0AAV9PIV6"/>
<name>A0AAV9PIV6_9PEZI</name>
<dbReference type="SUPFAM" id="SSF53474">
    <property type="entry name" value="alpha/beta-Hydrolases"/>
    <property type="match status" value="1"/>
</dbReference>